<sequence>MPVLSVSHLTKSYAPERKGLFASLFSKSSAPTTVGANNGDTSATHISGVRPAIKNINLEVQAGDIFAFIGPNGAGKTTTIKAIVGIHPFEAGTITINGHSIKTDALAAKRCFSYLPDNPDLYEYLKAIDYLYFIADIYQVDRTHAKKIASQYADAFEITSKLDNKISSFSHGMKQKLAIVAALLHEPQLLILDEPFVGLDPQATLNFKEIMHDMCRKGAAVFYSTHVLEVAEKLCNKAAIIKQGEIIMQGTMQEITQGASLESAFMKEIGYTPRSATKKIDEADTNDADGGTDYDSTATDTDYNNYSSSIEEER</sequence>
<dbReference type="GO" id="GO:0016887">
    <property type="term" value="F:ATP hydrolysis activity"/>
    <property type="evidence" value="ECO:0007669"/>
    <property type="project" value="InterPro"/>
</dbReference>
<dbReference type="Pfam" id="PF00005">
    <property type="entry name" value="ABC_tran"/>
    <property type="match status" value="1"/>
</dbReference>
<evidence type="ECO:0000313" key="6">
    <source>
        <dbReference type="EMBL" id="KXB33154.1"/>
    </source>
</evidence>
<dbReference type="SUPFAM" id="SSF52540">
    <property type="entry name" value="P-loop containing nucleoside triphosphate hydrolases"/>
    <property type="match status" value="1"/>
</dbReference>
<dbReference type="InterPro" id="IPR003439">
    <property type="entry name" value="ABC_transporter-like_ATP-bd"/>
</dbReference>
<dbReference type="EMBL" id="LSCR01000041">
    <property type="protein sequence ID" value="KXB33154.1"/>
    <property type="molecule type" value="Genomic_DNA"/>
</dbReference>
<proteinExistence type="predicted"/>
<dbReference type="PROSITE" id="PS50893">
    <property type="entry name" value="ABC_TRANSPORTER_2"/>
    <property type="match status" value="1"/>
</dbReference>
<dbReference type="Proteomes" id="UP000070675">
    <property type="component" value="Unassembled WGS sequence"/>
</dbReference>
<name>A0A133XQE3_9ACTN</name>
<feature type="compositionally biased region" description="Acidic residues" evidence="4">
    <location>
        <begin position="283"/>
        <end position="292"/>
    </location>
</feature>
<keyword evidence="3 6" id="KW-0067">ATP-binding</keyword>
<dbReference type="RefSeq" id="WP_082715679.1">
    <property type="nucleotide sequence ID" value="NZ_KQ959516.1"/>
</dbReference>
<evidence type="ECO:0000256" key="4">
    <source>
        <dbReference type="SAM" id="MobiDB-lite"/>
    </source>
</evidence>
<dbReference type="OrthoDB" id="3177347at2"/>
<dbReference type="PANTHER" id="PTHR42939">
    <property type="entry name" value="ABC TRANSPORTER ATP-BINDING PROTEIN ALBC-RELATED"/>
    <property type="match status" value="1"/>
</dbReference>
<feature type="region of interest" description="Disordered" evidence="4">
    <location>
        <begin position="276"/>
        <end position="314"/>
    </location>
</feature>
<dbReference type="Gene3D" id="3.40.50.300">
    <property type="entry name" value="P-loop containing nucleotide triphosphate hydrolases"/>
    <property type="match status" value="1"/>
</dbReference>
<dbReference type="InterPro" id="IPR003593">
    <property type="entry name" value="AAA+_ATPase"/>
</dbReference>
<dbReference type="SMART" id="SM00382">
    <property type="entry name" value="AAA"/>
    <property type="match status" value="1"/>
</dbReference>
<dbReference type="PATRIC" id="fig|1393034.3.peg.1229"/>
<feature type="compositionally biased region" description="Low complexity" evidence="4">
    <location>
        <begin position="293"/>
        <end position="303"/>
    </location>
</feature>
<dbReference type="PROSITE" id="PS00211">
    <property type="entry name" value="ABC_TRANSPORTER_1"/>
    <property type="match status" value="1"/>
</dbReference>
<keyword evidence="2" id="KW-0547">Nucleotide-binding</keyword>
<reference evidence="7" key="1">
    <citation type="submission" date="2016-01" db="EMBL/GenBank/DDBJ databases">
        <authorList>
            <person name="Mitreva M."/>
            <person name="Pepin K.H."/>
            <person name="Mihindukulasuriya K.A."/>
            <person name="Fulton R."/>
            <person name="Fronick C."/>
            <person name="O'Laughlin M."/>
            <person name="Miner T."/>
            <person name="Herter B."/>
            <person name="Rosa B.A."/>
            <person name="Cordes M."/>
            <person name="Tomlinson C."/>
            <person name="Wollam A."/>
            <person name="Palsikar V.B."/>
            <person name="Mardis E.R."/>
            <person name="Wilson R.K."/>
        </authorList>
    </citation>
    <scope>NUCLEOTIDE SEQUENCE [LARGE SCALE GENOMIC DNA]</scope>
    <source>
        <strain evidence="7">DNF00019</strain>
    </source>
</reference>
<dbReference type="GO" id="GO:0005524">
    <property type="term" value="F:ATP binding"/>
    <property type="evidence" value="ECO:0007669"/>
    <property type="project" value="UniProtKB-KW"/>
</dbReference>
<comment type="caution">
    <text evidence="6">The sequence shown here is derived from an EMBL/GenBank/DDBJ whole genome shotgun (WGS) entry which is preliminary data.</text>
</comment>
<dbReference type="CDD" id="cd03230">
    <property type="entry name" value="ABC_DR_subfamily_A"/>
    <property type="match status" value="1"/>
</dbReference>
<organism evidence="6 7">
    <name type="scientific">Atopobium deltae</name>
    <dbReference type="NCBI Taxonomy" id="1393034"/>
    <lineage>
        <taxon>Bacteria</taxon>
        <taxon>Bacillati</taxon>
        <taxon>Actinomycetota</taxon>
        <taxon>Coriobacteriia</taxon>
        <taxon>Coriobacteriales</taxon>
        <taxon>Atopobiaceae</taxon>
        <taxon>Atopobium</taxon>
    </lineage>
</organism>
<feature type="compositionally biased region" description="Polar residues" evidence="4">
    <location>
        <begin position="304"/>
        <end position="314"/>
    </location>
</feature>
<dbReference type="PANTHER" id="PTHR42939:SF1">
    <property type="entry name" value="ABC TRANSPORTER ATP-BINDING PROTEIN ALBC-RELATED"/>
    <property type="match status" value="1"/>
</dbReference>
<protein>
    <submittedName>
        <fullName evidence="6">ABC transporter, ATP-binding protein</fullName>
    </submittedName>
</protein>
<dbReference type="STRING" id="1393034.HMPREF3192_01260"/>
<keyword evidence="7" id="KW-1185">Reference proteome</keyword>
<dbReference type="AlphaFoldDB" id="A0A133XQE3"/>
<evidence type="ECO:0000259" key="5">
    <source>
        <dbReference type="PROSITE" id="PS50893"/>
    </source>
</evidence>
<feature type="domain" description="ABC transporter" evidence="5">
    <location>
        <begin position="36"/>
        <end position="268"/>
    </location>
</feature>
<gene>
    <name evidence="6" type="ORF">HMPREF3192_01260</name>
</gene>
<dbReference type="InterPro" id="IPR051782">
    <property type="entry name" value="ABC_Transporter_VariousFunc"/>
</dbReference>
<evidence type="ECO:0000256" key="3">
    <source>
        <dbReference type="ARBA" id="ARBA00022840"/>
    </source>
</evidence>
<accession>A0A133XQE3</accession>
<evidence type="ECO:0000256" key="1">
    <source>
        <dbReference type="ARBA" id="ARBA00022448"/>
    </source>
</evidence>
<dbReference type="InterPro" id="IPR017871">
    <property type="entry name" value="ABC_transporter-like_CS"/>
</dbReference>
<dbReference type="InterPro" id="IPR027417">
    <property type="entry name" value="P-loop_NTPase"/>
</dbReference>
<evidence type="ECO:0000313" key="7">
    <source>
        <dbReference type="Proteomes" id="UP000070675"/>
    </source>
</evidence>
<keyword evidence="1" id="KW-0813">Transport</keyword>
<evidence type="ECO:0000256" key="2">
    <source>
        <dbReference type="ARBA" id="ARBA00022741"/>
    </source>
</evidence>